<gene>
    <name evidence="1" type="ORF">AOX56_06240</name>
</gene>
<dbReference type="AlphaFoldDB" id="A0A2N3IPB8"/>
<name>A0A2N3IPB8_AERSO</name>
<reference evidence="1 2" key="1">
    <citation type="journal article" date="2017" name="Front. Microbiol.">
        <title>Strong Genomic and Phenotypic Heterogeneity in the Aeromonas sobria Species Complex.</title>
        <authorList>
            <person name="Gauthier J."/>
            <person name="Vincent A.T."/>
            <person name="Charette S.J."/>
            <person name="Derome N."/>
        </authorList>
    </citation>
    <scope>NUCLEOTIDE SEQUENCE [LARGE SCALE GENOMIC DNA]</scope>
    <source>
        <strain evidence="1 2">JF2635</strain>
    </source>
</reference>
<evidence type="ECO:0000313" key="2">
    <source>
        <dbReference type="Proteomes" id="UP000233526"/>
    </source>
</evidence>
<dbReference type="Proteomes" id="UP000233526">
    <property type="component" value="Unassembled WGS sequence"/>
</dbReference>
<comment type="caution">
    <text evidence="1">The sequence shown here is derived from an EMBL/GenBank/DDBJ whole genome shotgun (WGS) entry which is preliminary data.</text>
</comment>
<dbReference type="EMBL" id="LJZX01000067">
    <property type="protein sequence ID" value="PKQ72900.1"/>
    <property type="molecule type" value="Genomic_DNA"/>
</dbReference>
<evidence type="ECO:0000313" key="1">
    <source>
        <dbReference type="EMBL" id="PKQ72900.1"/>
    </source>
</evidence>
<proteinExistence type="predicted"/>
<sequence length="271" mass="32693">MKKFMKAKIENVIAIESLLPKFETHEDCWHENKFRVSKLSYSSRYAARVLAEKLSDCDEEEPCFSFACHECVRRFRLKKISQLALFCEDYKEWKFATFIYYDEMVRELSHIDIPRLKDRLYKQLHRAGITDVVIGCFEVDFQTEYDHWLPHFHLLVKCRDDNAPEWRELWDQLHKQNVPNNVYVTKFSPVEFDELNDPLEQIAYIFKFMWQRKVTFTGKDGRRKRKKYRLPRSKFIDALLTLDSLKLADLEFMYMVRQYGTTLKESVHGKK</sequence>
<protein>
    <recommendedName>
        <fullName evidence="3">Replication protein</fullName>
    </recommendedName>
</protein>
<organism evidence="1 2">
    <name type="scientific">Aeromonas sobria</name>
    <dbReference type="NCBI Taxonomy" id="646"/>
    <lineage>
        <taxon>Bacteria</taxon>
        <taxon>Pseudomonadati</taxon>
        <taxon>Pseudomonadota</taxon>
        <taxon>Gammaproteobacteria</taxon>
        <taxon>Aeromonadales</taxon>
        <taxon>Aeromonadaceae</taxon>
        <taxon>Aeromonas</taxon>
    </lineage>
</organism>
<accession>A0A2N3IPB8</accession>
<evidence type="ECO:0008006" key="3">
    <source>
        <dbReference type="Google" id="ProtNLM"/>
    </source>
</evidence>